<dbReference type="InterPro" id="IPR000983">
    <property type="entry name" value="Bac_GSPG_pilin"/>
</dbReference>
<dbReference type="AlphaFoldDB" id="A0A1G1VSD8"/>
<evidence type="ECO:0000256" key="4">
    <source>
        <dbReference type="ARBA" id="ARBA00022989"/>
    </source>
</evidence>
<dbReference type="InterPro" id="IPR045584">
    <property type="entry name" value="Pilin-like"/>
</dbReference>
<evidence type="ECO:0000313" key="8">
    <source>
        <dbReference type="EMBL" id="OGY18321.1"/>
    </source>
</evidence>
<dbReference type="Proteomes" id="UP000179233">
    <property type="component" value="Unassembled WGS sequence"/>
</dbReference>
<protein>
    <recommendedName>
        <fullName evidence="7">Type II secretion system protein GspG C-terminal domain-containing protein</fullName>
    </recommendedName>
</protein>
<dbReference type="PROSITE" id="PS00409">
    <property type="entry name" value="PROKAR_NTER_METHYL"/>
    <property type="match status" value="1"/>
</dbReference>
<organism evidence="8 9">
    <name type="scientific">Candidatus Chisholmbacteria bacterium RIFCSPHIGHO2_01_FULL_52_32</name>
    <dbReference type="NCBI Taxonomy" id="1797591"/>
    <lineage>
        <taxon>Bacteria</taxon>
        <taxon>Candidatus Chisholmiibacteriota</taxon>
    </lineage>
</organism>
<feature type="transmembrane region" description="Helical" evidence="6">
    <location>
        <begin position="20"/>
        <end position="44"/>
    </location>
</feature>
<dbReference type="NCBIfam" id="TIGR02532">
    <property type="entry name" value="IV_pilin_GFxxxE"/>
    <property type="match status" value="1"/>
</dbReference>
<sequence>MTINQRLKTSDQHESSGFTLIELLVAVAIFAILTALAVVSYTSANRRARDGRRRSDLEQVRTALEIYRADNTSYPVGTNFTTMVNTLVAGNYLSTAPTDPRGYGYYYNSATGVDYYVCGYLETGGPANCGANCAAPGNCNYRVDSP</sequence>
<evidence type="ECO:0000259" key="7">
    <source>
        <dbReference type="Pfam" id="PF08334"/>
    </source>
</evidence>
<keyword evidence="4 6" id="KW-1133">Transmembrane helix</keyword>
<dbReference type="InterPro" id="IPR012902">
    <property type="entry name" value="N_methyl_site"/>
</dbReference>
<dbReference type="PANTHER" id="PTHR30093">
    <property type="entry name" value="GENERAL SECRETION PATHWAY PROTEIN G"/>
    <property type="match status" value="1"/>
</dbReference>
<dbReference type="InterPro" id="IPR013545">
    <property type="entry name" value="T2SS_protein-GspG_C"/>
</dbReference>
<evidence type="ECO:0000313" key="9">
    <source>
        <dbReference type="Proteomes" id="UP000179233"/>
    </source>
</evidence>
<dbReference type="GO" id="GO:0015627">
    <property type="term" value="C:type II protein secretion system complex"/>
    <property type="evidence" value="ECO:0007669"/>
    <property type="project" value="InterPro"/>
</dbReference>
<comment type="subcellular location">
    <subcellularLocation>
        <location evidence="1">Membrane</location>
        <topology evidence="1">Single-pass membrane protein</topology>
    </subcellularLocation>
</comment>
<proteinExistence type="predicted"/>
<evidence type="ECO:0000256" key="3">
    <source>
        <dbReference type="ARBA" id="ARBA00022692"/>
    </source>
</evidence>
<dbReference type="SUPFAM" id="SSF54523">
    <property type="entry name" value="Pili subunits"/>
    <property type="match status" value="1"/>
</dbReference>
<evidence type="ECO:0000256" key="1">
    <source>
        <dbReference type="ARBA" id="ARBA00004167"/>
    </source>
</evidence>
<reference evidence="8 9" key="1">
    <citation type="journal article" date="2016" name="Nat. Commun.">
        <title>Thousands of microbial genomes shed light on interconnected biogeochemical processes in an aquifer system.</title>
        <authorList>
            <person name="Anantharaman K."/>
            <person name="Brown C.T."/>
            <person name="Hug L.A."/>
            <person name="Sharon I."/>
            <person name="Castelle C.J."/>
            <person name="Probst A.J."/>
            <person name="Thomas B.C."/>
            <person name="Singh A."/>
            <person name="Wilkins M.J."/>
            <person name="Karaoz U."/>
            <person name="Brodie E.L."/>
            <person name="Williams K.H."/>
            <person name="Hubbard S.S."/>
            <person name="Banfield J.F."/>
        </authorList>
    </citation>
    <scope>NUCLEOTIDE SEQUENCE [LARGE SCALE GENOMIC DNA]</scope>
</reference>
<gene>
    <name evidence="8" type="ORF">A2786_02275</name>
</gene>
<dbReference type="PRINTS" id="PR00813">
    <property type="entry name" value="BCTERIALGSPG"/>
</dbReference>
<dbReference type="GO" id="GO:0015628">
    <property type="term" value="P:protein secretion by the type II secretion system"/>
    <property type="evidence" value="ECO:0007669"/>
    <property type="project" value="InterPro"/>
</dbReference>
<dbReference type="Pfam" id="PF07963">
    <property type="entry name" value="N_methyl"/>
    <property type="match status" value="1"/>
</dbReference>
<dbReference type="GO" id="GO:0016020">
    <property type="term" value="C:membrane"/>
    <property type="evidence" value="ECO:0007669"/>
    <property type="project" value="UniProtKB-SubCell"/>
</dbReference>
<evidence type="ECO:0000256" key="6">
    <source>
        <dbReference type="SAM" id="Phobius"/>
    </source>
</evidence>
<dbReference type="PANTHER" id="PTHR30093:SF44">
    <property type="entry name" value="TYPE II SECRETION SYSTEM CORE PROTEIN G"/>
    <property type="match status" value="1"/>
</dbReference>
<keyword evidence="2" id="KW-0488">Methylation</keyword>
<comment type="caution">
    <text evidence="8">The sequence shown here is derived from an EMBL/GenBank/DDBJ whole genome shotgun (WGS) entry which is preliminary data.</text>
</comment>
<name>A0A1G1VSD8_9BACT</name>
<dbReference type="Gene3D" id="3.30.700.10">
    <property type="entry name" value="Glycoprotein, Type 4 Pilin"/>
    <property type="match status" value="1"/>
</dbReference>
<accession>A0A1G1VSD8</accession>
<feature type="domain" description="Type II secretion system protein GspG C-terminal" evidence="7">
    <location>
        <begin position="43"/>
        <end position="111"/>
    </location>
</feature>
<dbReference type="Pfam" id="PF08334">
    <property type="entry name" value="T2SSG"/>
    <property type="match status" value="1"/>
</dbReference>
<dbReference type="EMBL" id="MHCJ01000003">
    <property type="protein sequence ID" value="OGY18321.1"/>
    <property type="molecule type" value="Genomic_DNA"/>
</dbReference>
<keyword evidence="5 6" id="KW-0472">Membrane</keyword>
<evidence type="ECO:0000256" key="2">
    <source>
        <dbReference type="ARBA" id="ARBA00022481"/>
    </source>
</evidence>
<keyword evidence="3 6" id="KW-0812">Transmembrane</keyword>
<evidence type="ECO:0000256" key="5">
    <source>
        <dbReference type="ARBA" id="ARBA00023136"/>
    </source>
</evidence>